<dbReference type="PANTHER" id="PTHR24369">
    <property type="entry name" value="ANTIGEN BSP, PUTATIVE-RELATED"/>
    <property type="match status" value="1"/>
</dbReference>
<dbReference type="SUPFAM" id="SSF52058">
    <property type="entry name" value="L domain-like"/>
    <property type="match status" value="1"/>
</dbReference>
<feature type="transmembrane region" description="Helical" evidence="5">
    <location>
        <begin position="6"/>
        <end position="26"/>
    </location>
</feature>
<keyword evidence="1" id="KW-0433">Leucine-rich repeat</keyword>
<accession>X1ZH86</accession>
<keyword evidence="5" id="KW-0812">Transmembrane</keyword>
<evidence type="ECO:0000256" key="1">
    <source>
        <dbReference type="ARBA" id="ARBA00022614"/>
    </source>
</evidence>
<feature type="compositionally biased region" description="Polar residues" evidence="4">
    <location>
        <begin position="574"/>
        <end position="588"/>
    </location>
</feature>
<proteinExistence type="predicted"/>
<sequence>MSLKWIFWIILSCLLVVTLGLLYLGASDMDAQVLIWMLCIWSIGSASMSKEACPDSCVCHADIVDDFVVACAEFNVVPQSFPSDTAHLSLNFGKKGHEIDKDVFSGLRGVKSIVISGVISKIKTNAFSNIVGKTLNGNKNNTLMFSNARINVLEEHAFTNLKHIQIEFVRTWIGTIHQNTFYQANYVDSIRFVLSKIDSIKERAFSGMKNNRRSSLTFWLSNVDTIHMNAFTGIKAINSVGLEYLNVAHIHQGAFTSVQHLNYINIESCYIDVLESQAMSGLFAMSSLSIKNNFVRCMGHNMLSNATYLRAHLNPMDPMACNKFPIATNPYGEEIPLSNSTQTCQPLNGHSSYDWEDVCRKTHGHLVCNQLPHNFPSDTEIIELNQLGTGFHHIMDPDIFCSLSRLRKIQIRGRAEMISSNLFTCSQGGAPFNVSFSDCRLGNLEISKFRGVNSLIVSGCFVDGFSANNLSSASGEALHLSVRSNWINELEVDDGNFFQNYADSFRGNDVQCIRLMANLDYDDGDLLLNQPGSMLALAFGLGITLFVLVIVVAIAIVCFPKFRSKDKPLETKKPTSSSVRHWSSTDVGTQPIPPPLRSSEGNTAQDENEGVYLKLEAGEVDPSPYTELQQEPMKENSAYETRQSEAGPSERTNEYSEPVPRSPVEGEIGDNRDDTESEDTSDTNCLTTNGTCENESVQTVKDCSTSDLYSKITRRQDPSPYTELQKEPMKENSAYESVPPKPKNNEYVEPAPNDVNEVFKYEEPIPSSPDARYVTLKDDCNIEPLNDQAYVEIDDASVKVKDRPYIDIIM</sequence>
<dbReference type="HOGENOM" id="CLU_348255_0_0_1"/>
<dbReference type="EMBL" id="AMQN01000439">
    <property type="status" value="NOT_ANNOTATED_CDS"/>
    <property type="molecule type" value="Genomic_DNA"/>
</dbReference>
<feature type="transmembrane region" description="Helical" evidence="5">
    <location>
        <begin position="534"/>
        <end position="559"/>
    </location>
</feature>
<evidence type="ECO:0000256" key="4">
    <source>
        <dbReference type="SAM" id="MobiDB-lite"/>
    </source>
</evidence>
<dbReference type="Proteomes" id="UP000014760">
    <property type="component" value="Unassembled WGS sequence"/>
</dbReference>
<feature type="region of interest" description="Disordered" evidence="4">
    <location>
        <begin position="714"/>
        <end position="751"/>
    </location>
</feature>
<dbReference type="PANTHER" id="PTHR24369:SF210">
    <property type="entry name" value="CHAOPTIN-RELATED"/>
    <property type="match status" value="1"/>
</dbReference>
<dbReference type="InterPro" id="IPR026906">
    <property type="entry name" value="LRR_5"/>
</dbReference>
<evidence type="ECO:0000256" key="2">
    <source>
        <dbReference type="ARBA" id="ARBA00022729"/>
    </source>
</evidence>
<evidence type="ECO:0000313" key="7">
    <source>
        <dbReference type="Proteomes" id="UP000014760"/>
    </source>
</evidence>
<dbReference type="EnsemblMetazoa" id="CapteT184917">
    <property type="protein sequence ID" value="CapteP184917"/>
    <property type="gene ID" value="CapteG184917"/>
</dbReference>
<evidence type="ECO:0000313" key="6">
    <source>
        <dbReference type="EnsemblMetazoa" id="CapteP184917"/>
    </source>
</evidence>
<organism evidence="6 7">
    <name type="scientific">Capitella teleta</name>
    <name type="common">Polychaete worm</name>
    <dbReference type="NCBI Taxonomy" id="283909"/>
    <lineage>
        <taxon>Eukaryota</taxon>
        <taxon>Metazoa</taxon>
        <taxon>Spiralia</taxon>
        <taxon>Lophotrochozoa</taxon>
        <taxon>Annelida</taxon>
        <taxon>Polychaeta</taxon>
        <taxon>Sedentaria</taxon>
        <taxon>Scolecida</taxon>
        <taxon>Capitellidae</taxon>
        <taxon>Capitella</taxon>
    </lineage>
</organism>
<reference evidence="7" key="2">
    <citation type="journal article" date="2013" name="Nature">
        <title>Insights into bilaterian evolution from three spiralian genomes.</title>
        <authorList>
            <person name="Simakov O."/>
            <person name="Marletaz F."/>
            <person name="Cho S.J."/>
            <person name="Edsinger-Gonzales E."/>
            <person name="Havlak P."/>
            <person name="Hellsten U."/>
            <person name="Kuo D.H."/>
            <person name="Larsson T."/>
            <person name="Lv J."/>
            <person name="Arendt D."/>
            <person name="Savage R."/>
            <person name="Osoegawa K."/>
            <person name="de Jong P."/>
            <person name="Grimwood J."/>
            <person name="Chapman J.A."/>
            <person name="Shapiro H."/>
            <person name="Aerts A."/>
            <person name="Otillar R.P."/>
            <person name="Terry A.Y."/>
            <person name="Boore J.L."/>
            <person name="Grigoriev I.V."/>
            <person name="Lindberg D.R."/>
            <person name="Seaver E.C."/>
            <person name="Weisblat D.A."/>
            <person name="Putnam N.H."/>
            <person name="Rokhsar D.S."/>
        </authorList>
    </citation>
    <scope>NUCLEOTIDE SEQUENCE</scope>
    <source>
        <strain evidence="7">I ESC-2004</strain>
    </source>
</reference>
<dbReference type="InterPro" id="IPR032675">
    <property type="entry name" value="LRR_dom_sf"/>
</dbReference>
<keyword evidence="5" id="KW-0472">Membrane</keyword>
<reference evidence="6" key="3">
    <citation type="submission" date="2015-06" db="UniProtKB">
        <authorList>
            <consortium name="EnsemblMetazoa"/>
        </authorList>
    </citation>
    <scope>IDENTIFICATION</scope>
</reference>
<feature type="region of interest" description="Disordered" evidence="4">
    <location>
        <begin position="568"/>
        <end position="605"/>
    </location>
</feature>
<keyword evidence="2" id="KW-0732">Signal</keyword>
<name>X1ZH86_CAPTE</name>
<dbReference type="GO" id="GO:0005886">
    <property type="term" value="C:plasma membrane"/>
    <property type="evidence" value="ECO:0007669"/>
    <property type="project" value="TreeGrafter"/>
</dbReference>
<dbReference type="Gene3D" id="3.80.10.10">
    <property type="entry name" value="Ribonuclease Inhibitor"/>
    <property type="match status" value="2"/>
</dbReference>
<feature type="region of interest" description="Disordered" evidence="4">
    <location>
        <begin position="623"/>
        <end position="690"/>
    </location>
</feature>
<dbReference type="Pfam" id="PF13306">
    <property type="entry name" value="LRR_5"/>
    <property type="match status" value="2"/>
</dbReference>
<reference evidence="7" key="1">
    <citation type="submission" date="2012-12" db="EMBL/GenBank/DDBJ databases">
        <authorList>
            <person name="Hellsten U."/>
            <person name="Grimwood J."/>
            <person name="Chapman J.A."/>
            <person name="Shapiro H."/>
            <person name="Aerts A."/>
            <person name="Otillar R.P."/>
            <person name="Terry A.Y."/>
            <person name="Boore J.L."/>
            <person name="Simakov O."/>
            <person name="Marletaz F."/>
            <person name="Cho S.-J."/>
            <person name="Edsinger-Gonzales E."/>
            <person name="Havlak P."/>
            <person name="Kuo D.-H."/>
            <person name="Larsson T."/>
            <person name="Lv J."/>
            <person name="Arendt D."/>
            <person name="Savage R."/>
            <person name="Osoegawa K."/>
            <person name="de Jong P."/>
            <person name="Lindberg D.R."/>
            <person name="Seaver E.C."/>
            <person name="Weisblat D.A."/>
            <person name="Putnam N.H."/>
            <person name="Grigoriev I.V."/>
            <person name="Rokhsar D.S."/>
        </authorList>
    </citation>
    <scope>NUCLEOTIDE SEQUENCE</scope>
    <source>
        <strain evidence="7">I ESC-2004</strain>
    </source>
</reference>
<keyword evidence="3" id="KW-0677">Repeat</keyword>
<dbReference type="AlphaFoldDB" id="X1ZH86"/>
<protein>
    <submittedName>
        <fullName evidence="6">Uncharacterized protein</fullName>
    </submittedName>
</protein>
<dbReference type="InterPro" id="IPR050541">
    <property type="entry name" value="LRR_TM_domain-containing"/>
</dbReference>
<keyword evidence="7" id="KW-1185">Reference proteome</keyword>
<evidence type="ECO:0000256" key="5">
    <source>
        <dbReference type="SAM" id="Phobius"/>
    </source>
</evidence>
<keyword evidence="5" id="KW-1133">Transmembrane helix</keyword>
<evidence type="ECO:0000256" key="3">
    <source>
        <dbReference type="ARBA" id="ARBA00022737"/>
    </source>
</evidence>